<evidence type="ECO:0000256" key="2">
    <source>
        <dbReference type="ARBA" id="ARBA00022771"/>
    </source>
</evidence>
<feature type="domain" description="RING-type" evidence="5">
    <location>
        <begin position="190"/>
        <end position="234"/>
    </location>
</feature>
<evidence type="ECO:0000313" key="7">
    <source>
        <dbReference type="Proteomes" id="UP000799753"/>
    </source>
</evidence>
<name>A0A6A6RJ35_9PLEO</name>
<evidence type="ECO:0000259" key="5">
    <source>
        <dbReference type="PROSITE" id="PS50089"/>
    </source>
</evidence>
<reference evidence="6" key="1">
    <citation type="journal article" date="2020" name="Stud. Mycol.">
        <title>101 Dothideomycetes genomes: a test case for predicting lifestyles and emergence of pathogens.</title>
        <authorList>
            <person name="Haridas S."/>
            <person name="Albert R."/>
            <person name="Binder M."/>
            <person name="Bloem J."/>
            <person name="Labutti K."/>
            <person name="Salamov A."/>
            <person name="Andreopoulos B."/>
            <person name="Baker S."/>
            <person name="Barry K."/>
            <person name="Bills G."/>
            <person name="Bluhm B."/>
            <person name="Cannon C."/>
            <person name="Castanera R."/>
            <person name="Culley D."/>
            <person name="Daum C."/>
            <person name="Ezra D."/>
            <person name="Gonzalez J."/>
            <person name="Henrissat B."/>
            <person name="Kuo A."/>
            <person name="Liang C."/>
            <person name="Lipzen A."/>
            <person name="Lutzoni F."/>
            <person name="Magnuson J."/>
            <person name="Mondo S."/>
            <person name="Nolan M."/>
            <person name="Ohm R."/>
            <person name="Pangilinan J."/>
            <person name="Park H.-J."/>
            <person name="Ramirez L."/>
            <person name="Alfaro M."/>
            <person name="Sun H."/>
            <person name="Tritt A."/>
            <person name="Yoshinaga Y."/>
            <person name="Zwiers L.-H."/>
            <person name="Turgeon B."/>
            <person name="Goodwin S."/>
            <person name="Spatafora J."/>
            <person name="Crous P."/>
            <person name="Grigoriev I."/>
        </authorList>
    </citation>
    <scope>NUCLEOTIDE SEQUENCE</scope>
    <source>
        <strain evidence="6">CBS 473.64</strain>
    </source>
</reference>
<dbReference type="InterPro" id="IPR018957">
    <property type="entry name" value="Znf_C3HC4_RING-type"/>
</dbReference>
<dbReference type="AlphaFoldDB" id="A0A6A6RJ35"/>
<dbReference type="Proteomes" id="UP000799753">
    <property type="component" value="Unassembled WGS sequence"/>
</dbReference>
<dbReference type="OrthoDB" id="3788825at2759"/>
<dbReference type="PROSITE" id="PS00518">
    <property type="entry name" value="ZF_RING_1"/>
    <property type="match status" value="1"/>
</dbReference>
<proteinExistence type="predicted"/>
<gene>
    <name evidence="6" type="ORF">P280DRAFT_485721</name>
</gene>
<dbReference type="SMART" id="SM00184">
    <property type="entry name" value="RING"/>
    <property type="match status" value="1"/>
</dbReference>
<sequence length="239" mass="26677">MTSKADKTAELGISQQGIRRISIPALEELLKEPYLQFNTPEAGRIISCFCILAARIAHGEYTSHETALSGMSAKWVTLLEETDMNDASRAQLKSHDLAQTVRRVWEGAEIERQRGLSGEALWLRVGALVTLTGLKFLNIHDADDPRMSDVMLSREQLLPLSTPVQKHRAPRIDISAITEPHDVRDGKQDCAVCFEYIGIIRKLKACDHYFCDACLNEWVNGKGEGATENCPLCKAKLRD</sequence>
<dbReference type="InterPro" id="IPR013083">
    <property type="entry name" value="Znf_RING/FYVE/PHD"/>
</dbReference>
<protein>
    <recommendedName>
        <fullName evidence="5">RING-type domain-containing protein</fullName>
    </recommendedName>
</protein>
<evidence type="ECO:0000256" key="1">
    <source>
        <dbReference type="ARBA" id="ARBA00022723"/>
    </source>
</evidence>
<dbReference type="InterPro" id="IPR001841">
    <property type="entry name" value="Znf_RING"/>
</dbReference>
<evidence type="ECO:0000256" key="3">
    <source>
        <dbReference type="ARBA" id="ARBA00022833"/>
    </source>
</evidence>
<organism evidence="6 7">
    <name type="scientific">Massarina eburnea CBS 473.64</name>
    <dbReference type="NCBI Taxonomy" id="1395130"/>
    <lineage>
        <taxon>Eukaryota</taxon>
        <taxon>Fungi</taxon>
        <taxon>Dikarya</taxon>
        <taxon>Ascomycota</taxon>
        <taxon>Pezizomycotina</taxon>
        <taxon>Dothideomycetes</taxon>
        <taxon>Pleosporomycetidae</taxon>
        <taxon>Pleosporales</taxon>
        <taxon>Massarineae</taxon>
        <taxon>Massarinaceae</taxon>
        <taxon>Massarina</taxon>
    </lineage>
</organism>
<dbReference type="InterPro" id="IPR017907">
    <property type="entry name" value="Znf_RING_CS"/>
</dbReference>
<keyword evidence="1" id="KW-0479">Metal-binding</keyword>
<dbReference type="Pfam" id="PF00097">
    <property type="entry name" value="zf-C3HC4"/>
    <property type="match status" value="1"/>
</dbReference>
<dbReference type="EMBL" id="MU006865">
    <property type="protein sequence ID" value="KAF2634118.1"/>
    <property type="molecule type" value="Genomic_DNA"/>
</dbReference>
<dbReference type="Gene3D" id="3.30.40.10">
    <property type="entry name" value="Zinc/RING finger domain, C3HC4 (zinc finger)"/>
    <property type="match status" value="1"/>
</dbReference>
<evidence type="ECO:0000256" key="4">
    <source>
        <dbReference type="PROSITE-ProRule" id="PRU00175"/>
    </source>
</evidence>
<keyword evidence="7" id="KW-1185">Reference proteome</keyword>
<dbReference type="GO" id="GO:0008270">
    <property type="term" value="F:zinc ion binding"/>
    <property type="evidence" value="ECO:0007669"/>
    <property type="project" value="UniProtKB-KW"/>
</dbReference>
<keyword evidence="3" id="KW-0862">Zinc</keyword>
<dbReference type="PROSITE" id="PS50089">
    <property type="entry name" value="ZF_RING_2"/>
    <property type="match status" value="1"/>
</dbReference>
<evidence type="ECO:0000313" key="6">
    <source>
        <dbReference type="EMBL" id="KAF2634118.1"/>
    </source>
</evidence>
<dbReference type="SUPFAM" id="SSF57850">
    <property type="entry name" value="RING/U-box"/>
    <property type="match status" value="1"/>
</dbReference>
<accession>A0A6A6RJ35</accession>
<keyword evidence="2 4" id="KW-0863">Zinc-finger</keyword>